<dbReference type="VEuPathDB" id="TriTrypDB:TRSC58_04976"/>
<name>A0A061IZM1_TRYRA</name>
<protein>
    <recommendedName>
        <fullName evidence="4">Trans-sialidase</fullName>
    </recommendedName>
</protein>
<sequence length="143" mass="15677">MPKMSRYLFLYSVLLLFVLLICFGGTAVHAEEGNTPKQMQTAEAVDLFVPRLTIVEAQAESQTRDYFVSTSLASAGGVLVALAEGGIFNGTEHPATSDYTDIVAGYIDPAESWSSFVAEVKAKKWKAYSIFNTTTQGRRERLV</sequence>
<evidence type="ECO:0000256" key="1">
    <source>
        <dbReference type="SAM" id="SignalP"/>
    </source>
</evidence>
<dbReference type="Gene3D" id="2.120.10.10">
    <property type="match status" value="1"/>
</dbReference>
<gene>
    <name evidence="2" type="ORF">TRSC58_04976</name>
</gene>
<keyword evidence="1" id="KW-0732">Signal</keyword>
<dbReference type="InterPro" id="IPR036278">
    <property type="entry name" value="Sialidase_sf"/>
</dbReference>
<dbReference type="Proteomes" id="UP000031737">
    <property type="component" value="Unassembled WGS sequence"/>
</dbReference>
<accession>A0A061IZM1</accession>
<reference evidence="2 3" key="1">
    <citation type="submission" date="2013-07" db="EMBL/GenBank/DDBJ databases">
        <authorList>
            <person name="Stoco P.H."/>
            <person name="Wagner G."/>
            <person name="Gerber A."/>
            <person name="Zaha A."/>
            <person name="Thompson C."/>
            <person name="Bartholomeu D.C."/>
            <person name="Luckemeyer D.D."/>
            <person name="Bahia D."/>
            <person name="Loreto E."/>
            <person name="Prestes E.B."/>
            <person name="Lima F.M."/>
            <person name="Rodrigues-Luiz G."/>
            <person name="Vallejo G.A."/>
            <person name="Filho J.F."/>
            <person name="Monteiro K.M."/>
            <person name="Tyler K.M."/>
            <person name="de Almeida L.G."/>
            <person name="Ortiz M.F."/>
            <person name="Siervo M.A."/>
            <person name="de Moraes M.H."/>
            <person name="Cunha O.L."/>
            <person name="Mendonca-Neto R."/>
            <person name="Silva R."/>
            <person name="Teixeira S.M."/>
            <person name="Murta S.M."/>
            <person name="Sincero T.C."/>
            <person name="Mendes T.A."/>
            <person name="Urmenyi T.P."/>
            <person name="Silva V.G."/>
            <person name="da Rocha W.D."/>
            <person name="Andersson B."/>
            <person name="Romanha A.J."/>
            <person name="Steindel M."/>
            <person name="de Vasconcelos A.T."/>
            <person name="Grisard E.C."/>
        </authorList>
    </citation>
    <scope>NUCLEOTIDE SEQUENCE [LARGE SCALE GENOMIC DNA]</scope>
    <source>
        <strain evidence="2 3">SC58</strain>
    </source>
</reference>
<comment type="caution">
    <text evidence="2">The sequence shown here is derived from an EMBL/GenBank/DDBJ whole genome shotgun (WGS) entry which is preliminary data.</text>
</comment>
<dbReference type="SUPFAM" id="SSF50939">
    <property type="entry name" value="Sialidases"/>
    <property type="match status" value="1"/>
</dbReference>
<dbReference type="EMBL" id="AUPL01004976">
    <property type="protein sequence ID" value="ESL07336.1"/>
    <property type="molecule type" value="Genomic_DNA"/>
</dbReference>
<dbReference type="CDD" id="cd15482">
    <property type="entry name" value="Sialidase_non-viral"/>
    <property type="match status" value="1"/>
</dbReference>
<evidence type="ECO:0000313" key="2">
    <source>
        <dbReference type="EMBL" id="ESL07336.1"/>
    </source>
</evidence>
<evidence type="ECO:0000313" key="3">
    <source>
        <dbReference type="Proteomes" id="UP000031737"/>
    </source>
</evidence>
<proteinExistence type="predicted"/>
<evidence type="ECO:0008006" key="4">
    <source>
        <dbReference type="Google" id="ProtNLM"/>
    </source>
</evidence>
<dbReference type="AlphaFoldDB" id="A0A061IZM1"/>
<feature type="signal peptide" evidence="1">
    <location>
        <begin position="1"/>
        <end position="30"/>
    </location>
</feature>
<keyword evidence="3" id="KW-1185">Reference proteome</keyword>
<feature type="chain" id="PRO_5001601224" description="Trans-sialidase" evidence="1">
    <location>
        <begin position="31"/>
        <end position="143"/>
    </location>
</feature>
<organism evidence="2 3">
    <name type="scientific">Trypanosoma rangeli SC58</name>
    <dbReference type="NCBI Taxonomy" id="429131"/>
    <lineage>
        <taxon>Eukaryota</taxon>
        <taxon>Discoba</taxon>
        <taxon>Euglenozoa</taxon>
        <taxon>Kinetoplastea</taxon>
        <taxon>Metakinetoplastina</taxon>
        <taxon>Trypanosomatida</taxon>
        <taxon>Trypanosomatidae</taxon>
        <taxon>Trypanosoma</taxon>
        <taxon>Herpetosoma</taxon>
    </lineage>
</organism>